<dbReference type="SUPFAM" id="SSF54862">
    <property type="entry name" value="4Fe-4S ferredoxins"/>
    <property type="match status" value="1"/>
</dbReference>
<accession>A0A4R2KBE0</accession>
<dbReference type="Proteomes" id="UP000295142">
    <property type="component" value="Unassembled WGS sequence"/>
</dbReference>
<reference evidence="9 10" key="1">
    <citation type="submission" date="2019-03" db="EMBL/GenBank/DDBJ databases">
        <title>Genomic Encyclopedia of Type Strains, Phase IV (KMG-IV): sequencing the most valuable type-strain genomes for metagenomic binning, comparative biology and taxonomic classification.</title>
        <authorList>
            <person name="Goeker M."/>
        </authorList>
    </citation>
    <scope>NUCLEOTIDE SEQUENCE [LARGE SCALE GENOMIC DNA]</scope>
    <source>
        <strain evidence="9 10">DSM 4868</strain>
    </source>
</reference>
<dbReference type="Pfam" id="PF12838">
    <property type="entry name" value="Fer4_7"/>
    <property type="match status" value="1"/>
</dbReference>
<dbReference type="RefSeq" id="WP_132545792.1">
    <property type="nucleotide sequence ID" value="NZ_SLWW01000011.1"/>
</dbReference>
<evidence type="ECO:0000256" key="1">
    <source>
        <dbReference type="ARBA" id="ARBA00001966"/>
    </source>
</evidence>
<keyword evidence="2" id="KW-0813">Transport</keyword>
<gene>
    <name evidence="9" type="ORF">EV655_11166</name>
</gene>
<keyword evidence="10" id="KW-1185">Reference proteome</keyword>
<evidence type="ECO:0000256" key="5">
    <source>
        <dbReference type="ARBA" id="ARBA00022982"/>
    </source>
</evidence>
<comment type="caution">
    <text evidence="9">The sequence shown here is derived from an EMBL/GenBank/DDBJ whole genome shotgun (WGS) entry which is preliminary data.</text>
</comment>
<sequence length="64" mass="6731">MVLKIIASQCTVCGACELECPNEAISFTNDIYVIDPATCTECEGLFDSPQCASVCPVPDTCVPA</sequence>
<keyword evidence="6" id="KW-0408">Iron</keyword>
<evidence type="ECO:0000256" key="7">
    <source>
        <dbReference type="ARBA" id="ARBA00023014"/>
    </source>
</evidence>
<dbReference type="PROSITE" id="PS00198">
    <property type="entry name" value="4FE4S_FER_1"/>
    <property type="match status" value="1"/>
</dbReference>
<dbReference type="GO" id="GO:0046872">
    <property type="term" value="F:metal ion binding"/>
    <property type="evidence" value="ECO:0007669"/>
    <property type="project" value="UniProtKB-KW"/>
</dbReference>
<name>A0A4R2KBE0_9RHOB</name>
<dbReference type="InterPro" id="IPR017896">
    <property type="entry name" value="4Fe4S_Fe-S-bd"/>
</dbReference>
<dbReference type="OrthoDB" id="9803397at2"/>
<evidence type="ECO:0000256" key="3">
    <source>
        <dbReference type="ARBA" id="ARBA00022485"/>
    </source>
</evidence>
<keyword evidence="3" id="KW-0004">4Fe-4S</keyword>
<dbReference type="GO" id="GO:0051539">
    <property type="term" value="F:4 iron, 4 sulfur cluster binding"/>
    <property type="evidence" value="ECO:0007669"/>
    <property type="project" value="UniProtKB-KW"/>
</dbReference>
<proteinExistence type="predicted"/>
<evidence type="ECO:0000313" key="9">
    <source>
        <dbReference type="EMBL" id="TCO70124.1"/>
    </source>
</evidence>
<evidence type="ECO:0000259" key="8">
    <source>
        <dbReference type="PROSITE" id="PS51379"/>
    </source>
</evidence>
<comment type="cofactor">
    <cofactor evidence="1">
        <name>[4Fe-4S] cluster</name>
        <dbReference type="ChEBI" id="CHEBI:49883"/>
    </cofactor>
</comment>
<dbReference type="FunFam" id="3.30.70.20:FF:000045">
    <property type="entry name" value="Ferredoxin, 4Fe-4S"/>
    <property type="match status" value="1"/>
</dbReference>
<evidence type="ECO:0000313" key="10">
    <source>
        <dbReference type="Proteomes" id="UP000295142"/>
    </source>
</evidence>
<protein>
    <submittedName>
        <fullName evidence="9">4Fe-4S dicluster protein</fullName>
    </submittedName>
</protein>
<evidence type="ECO:0000256" key="4">
    <source>
        <dbReference type="ARBA" id="ARBA00022723"/>
    </source>
</evidence>
<keyword evidence="4" id="KW-0479">Metal-binding</keyword>
<evidence type="ECO:0000256" key="2">
    <source>
        <dbReference type="ARBA" id="ARBA00022448"/>
    </source>
</evidence>
<feature type="domain" description="4Fe-4S ferredoxin-type" evidence="8">
    <location>
        <begin position="1"/>
        <end position="30"/>
    </location>
</feature>
<keyword evidence="5" id="KW-0249">Electron transport</keyword>
<dbReference type="AlphaFoldDB" id="A0A4R2KBE0"/>
<dbReference type="PROSITE" id="PS51379">
    <property type="entry name" value="4FE4S_FER_2"/>
    <property type="match status" value="1"/>
</dbReference>
<evidence type="ECO:0000256" key="6">
    <source>
        <dbReference type="ARBA" id="ARBA00023004"/>
    </source>
</evidence>
<dbReference type="EMBL" id="SLWW01000011">
    <property type="protein sequence ID" value="TCO70124.1"/>
    <property type="molecule type" value="Genomic_DNA"/>
</dbReference>
<dbReference type="InterPro" id="IPR017900">
    <property type="entry name" value="4Fe4S_Fe_S_CS"/>
</dbReference>
<organism evidence="9 10">
    <name type="scientific">Rhodovulum euryhalinum</name>
    <dbReference type="NCBI Taxonomy" id="35805"/>
    <lineage>
        <taxon>Bacteria</taxon>
        <taxon>Pseudomonadati</taxon>
        <taxon>Pseudomonadota</taxon>
        <taxon>Alphaproteobacteria</taxon>
        <taxon>Rhodobacterales</taxon>
        <taxon>Paracoccaceae</taxon>
        <taxon>Rhodovulum</taxon>
    </lineage>
</organism>
<dbReference type="Gene3D" id="3.30.70.20">
    <property type="match status" value="1"/>
</dbReference>
<keyword evidence="7" id="KW-0411">Iron-sulfur</keyword>